<dbReference type="AlphaFoldDB" id="A0A8C6JYL2"/>
<reference evidence="1" key="3">
    <citation type="submission" date="2025-09" db="UniProtKB">
        <authorList>
            <consortium name="Ensembl"/>
        </authorList>
    </citation>
    <scope>IDENTIFICATION</scope>
</reference>
<organism evidence="1 2">
    <name type="scientific">Melopsittacus undulatus</name>
    <name type="common">Budgerigar</name>
    <name type="synonym">Psittacus undulatus</name>
    <dbReference type="NCBI Taxonomy" id="13146"/>
    <lineage>
        <taxon>Eukaryota</taxon>
        <taxon>Metazoa</taxon>
        <taxon>Chordata</taxon>
        <taxon>Craniata</taxon>
        <taxon>Vertebrata</taxon>
        <taxon>Euteleostomi</taxon>
        <taxon>Archelosauria</taxon>
        <taxon>Archosauria</taxon>
        <taxon>Dinosauria</taxon>
        <taxon>Saurischia</taxon>
        <taxon>Theropoda</taxon>
        <taxon>Coelurosauria</taxon>
        <taxon>Aves</taxon>
        <taxon>Neognathae</taxon>
        <taxon>Neoaves</taxon>
        <taxon>Telluraves</taxon>
        <taxon>Australaves</taxon>
        <taxon>Psittaciformes</taxon>
        <taxon>Psittaculidae</taxon>
        <taxon>Melopsittacus</taxon>
    </lineage>
</organism>
<evidence type="ECO:0000313" key="1">
    <source>
        <dbReference type="Ensembl" id="ENSMUNP00000019975.1"/>
    </source>
</evidence>
<sequence length="63" mass="7341">MDGISIQLLYSLEEARHRCHSITSRSRAETRRLFGCFTVLFYLILCSIHVVTNAFADFQLLIY</sequence>
<name>A0A8C6JYL2_MELUD</name>
<reference evidence="1" key="1">
    <citation type="submission" date="2020-03" db="EMBL/GenBank/DDBJ databases">
        <title>Melopsittacus undulatus (budgerigar) genome, bMelUnd1, maternal haplotype with Z.</title>
        <authorList>
            <person name="Gedman G."/>
            <person name="Mountcastle J."/>
            <person name="Haase B."/>
            <person name="Formenti G."/>
            <person name="Wright T."/>
            <person name="Apodaca J."/>
            <person name="Pelan S."/>
            <person name="Chow W."/>
            <person name="Rhie A."/>
            <person name="Howe K."/>
            <person name="Fedrigo O."/>
            <person name="Jarvis E.D."/>
        </authorList>
    </citation>
    <scope>NUCLEOTIDE SEQUENCE [LARGE SCALE GENOMIC DNA]</scope>
</reference>
<accession>A0A8C6JYL2</accession>
<dbReference type="Proteomes" id="UP000694405">
    <property type="component" value="Chromosome 8"/>
</dbReference>
<keyword evidence="2" id="KW-1185">Reference proteome</keyword>
<protein>
    <submittedName>
        <fullName evidence="1">Uncharacterized protein</fullName>
    </submittedName>
</protein>
<evidence type="ECO:0000313" key="2">
    <source>
        <dbReference type="Proteomes" id="UP000694405"/>
    </source>
</evidence>
<dbReference type="Ensembl" id="ENSMUNT00000022889.2">
    <property type="protein sequence ID" value="ENSMUNP00000019975.1"/>
    <property type="gene ID" value="ENSMUNG00000015242.2"/>
</dbReference>
<proteinExistence type="predicted"/>
<reference evidence="1" key="2">
    <citation type="submission" date="2025-08" db="UniProtKB">
        <authorList>
            <consortium name="Ensembl"/>
        </authorList>
    </citation>
    <scope>IDENTIFICATION</scope>
</reference>